<evidence type="ECO:0000313" key="3">
    <source>
        <dbReference type="RefSeq" id="XP_017030649.1"/>
    </source>
</evidence>
<dbReference type="OrthoDB" id="8043893at2759"/>
<dbReference type="AlphaFoldDB" id="A0A6P4J5T1"/>
<feature type="region of interest" description="Disordered" evidence="1">
    <location>
        <begin position="1"/>
        <end position="20"/>
    </location>
</feature>
<sequence length="437" mass="49642">MDTPKKGSIFTLGPAPPGHRPPNTSLFKRLEYNLMAMSRHIRGTTAKIDLLRSAHRIEISTAMRKSIKEQIMLSIRDQILARKVMAKNSLELKALQDAEILKVVRHLHEIDKNRQEWSHNLARLKVDLKQESDPDKVRCLQKEIYALIKDLKKSKDLRERWRLRMVQMEAAKIKVLQPPTNNQSVDESDMISSAKSTTEKEAPNVVENINKNISSPKPNTNTICLSKTVALISKENIDKRIKPTKDCKRCAFLQRSNKNNKDVPRVCNICLKWAHKVLQDGVEITPVRNVPINNTTASELAMAALKEHDYADSESTIKVEIEPVTEEEESLEEMDSPMPSVHVEIESLDDSMNDEIMSDIIKEEETETLSTTESIDFDKVTLIQDGLKSIDDKTTALAHVRILQEYAMLNDNYRAIGLLSEVEAALINPAKNEDFEC</sequence>
<evidence type="ECO:0000256" key="1">
    <source>
        <dbReference type="SAM" id="MobiDB-lite"/>
    </source>
</evidence>
<dbReference type="Proteomes" id="UP001652661">
    <property type="component" value="Chromosome 3L"/>
</dbReference>
<proteinExistence type="predicted"/>
<protein>
    <submittedName>
        <fullName evidence="3">Uncharacterized protein CkIIalpha-i3 isoform X1</fullName>
    </submittedName>
</protein>
<name>A0A6P4J5T1_DROKI</name>
<accession>A0A6P4J5T1</accession>
<gene>
    <name evidence="3" type="primary">CkIIalpha-i3</name>
</gene>
<dbReference type="RefSeq" id="XP_017030649.1">
    <property type="nucleotide sequence ID" value="XM_017175160.3"/>
</dbReference>
<reference evidence="3" key="1">
    <citation type="submission" date="2025-08" db="UniProtKB">
        <authorList>
            <consortium name="RefSeq"/>
        </authorList>
    </citation>
    <scope>IDENTIFICATION</scope>
    <source>
        <strain evidence="3">14028-0561.14</strain>
        <tissue evidence="3">Whole fly</tissue>
    </source>
</reference>
<keyword evidence="2" id="KW-1185">Reference proteome</keyword>
<evidence type="ECO:0000313" key="2">
    <source>
        <dbReference type="Proteomes" id="UP001652661"/>
    </source>
</evidence>
<organism evidence="2 3">
    <name type="scientific">Drosophila kikkawai</name>
    <name type="common">Fruit fly</name>
    <dbReference type="NCBI Taxonomy" id="30033"/>
    <lineage>
        <taxon>Eukaryota</taxon>
        <taxon>Metazoa</taxon>
        <taxon>Ecdysozoa</taxon>
        <taxon>Arthropoda</taxon>
        <taxon>Hexapoda</taxon>
        <taxon>Insecta</taxon>
        <taxon>Pterygota</taxon>
        <taxon>Neoptera</taxon>
        <taxon>Endopterygota</taxon>
        <taxon>Diptera</taxon>
        <taxon>Brachycera</taxon>
        <taxon>Muscomorpha</taxon>
        <taxon>Ephydroidea</taxon>
        <taxon>Drosophilidae</taxon>
        <taxon>Drosophila</taxon>
        <taxon>Sophophora</taxon>
    </lineage>
</organism>